<keyword evidence="2" id="KW-0472">Membrane</keyword>
<dbReference type="RefSeq" id="WP_203378326.1">
    <property type="nucleotide sequence ID" value="NZ_JAENHP010000007.1"/>
</dbReference>
<organism evidence="3 4">
    <name type="scientific">Paractinoplanes ovalisporus</name>
    <dbReference type="NCBI Taxonomy" id="2810368"/>
    <lineage>
        <taxon>Bacteria</taxon>
        <taxon>Bacillati</taxon>
        <taxon>Actinomycetota</taxon>
        <taxon>Actinomycetes</taxon>
        <taxon>Micromonosporales</taxon>
        <taxon>Micromonosporaceae</taxon>
        <taxon>Paractinoplanes</taxon>
    </lineage>
</organism>
<feature type="compositionally biased region" description="Low complexity" evidence="1">
    <location>
        <begin position="71"/>
        <end position="104"/>
    </location>
</feature>
<evidence type="ECO:0000313" key="4">
    <source>
        <dbReference type="Proteomes" id="UP000632138"/>
    </source>
</evidence>
<evidence type="ECO:0000256" key="1">
    <source>
        <dbReference type="SAM" id="MobiDB-lite"/>
    </source>
</evidence>
<feature type="region of interest" description="Disordered" evidence="1">
    <location>
        <begin position="71"/>
        <end position="109"/>
    </location>
</feature>
<gene>
    <name evidence="3" type="ORF">JIG36_22350</name>
</gene>
<name>A0ABS2AGC3_9ACTN</name>
<dbReference type="Proteomes" id="UP000632138">
    <property type="component" value="Unassembled WGS sequence"/>
</dbReference>
<evidence type="ECO:0000313" key="3">
    <source>
        <dbReference type="EMBL" id="MBM2618306.1"/>
    </source>
</evidence>
<evidence type="ECO:0000256" key="2">
    <source>
        <dbReference type="SAM" id="Phobius"/>
    </source>
</evidence>
<comment type="caution">
    <text evidence="3">The sequence shown here is derived from an EMBL/GenBank/DDBJ whole genome shotgun (WGS) entry which is preliminary data.</text>
</comment>
<feature type="transmembrane region" description="Helical" evidence="2">
    <location>
        <begin position="42"/>
        <end position="65"/>
    </location>
</feature>
<keyword evidence="4" id="KW-1185">Reference proteome</keyword>
<keyword evidence="2" id="KW-1133">Transmembrane helix</keyword>
<accession>A0ABS2AGC3</accession>
<proteinExistence type="predicted"/>
<sequence length="361" mass="38729">MTGKSYDQMLRDADPYRSGLAVAPDEELLGQILAEPQTPRTFYRLAVVGVAAAVLVAAVGVAVALNRTSAAPPVPAAPSAVPSSAVPTEAVPSQAAPPASSSLLEPEKVQKAAQEGPRFVFGEPGWKIIHLEPFGDHMGEMAWEKGDRMINSSWFPKKEYDGRRSDKDKSAEKVKVGDQTGWIVTLGLGQDRVTTEPRPGDGVFATIDGGPGFTRAQFKAFLAETRVVSVEEWIAEANGTVTREGEAGDRAARIFAEGDLPGPPQNWDHDVVRTITTGDAVAFDTTLTKLTTCAWLAEWNKGGAARTEAGKVLKNSRNWPLLTDLESRGSDLRKTITRITDDVVNGGATEAEVEAYRKSLC</sequence>
<reference evidence="3 4" key="1">
    <citation type="submission" date="2021-01" db="EMBL/GenBank/DDBJ databases">
        <title>Actinoplanes sp. nov. LDG1-06 isolated from lichen.</title>
        <authorList>
            <person name="Saeng-In P."/>
            <person name="Phongsopitanun W."/>
            <person name="Kanchanasin P."/>
            <person name="Yuki M."/>
            <person name="Kudo T."/>
            <person name="Ohkuma M."/>
            <person name="Tanasupawat S."/>
        </authorList>
    </citation>
    <scope>NUCLEOTIDE SEQUENCE [LARGE SCALE GENOMIC DNA]</scope>
    <source>
        <strain evidence="3 4">LDG1-06</strain>
    </source>
</reference>
<protein>
    <submittedName>
        <fullName evidence="3">Uncharacterized protein</fullName>
    </submittedName>
</protein>
<keyword evidence="2" id="KW-0812">Transmembrane</keyword>
<dbReference type="EMBL" id="JAENHP010000007">
    <property type="protein sequence ID" value="MBM2618306.1"/>
    <property type="molecule type" value="Genomic_DNA"/>
</dbReference>